<accession>A0A7C5SW74</accession>
<comment type="caution">
    <text evidence="2">The sequence shown here is derived from an EMBL/GenBank/DDBJ whole genome shotgun (WGS) entry which is preliminary data.</text>
</comment>
<dbReference type="EMBL" id="DSAC01000037">
    <property type="protein sequence ID" value="HHO73581.1"/>
    <property type="molecule type" value="Genomic_DNA"/>
</dbReference>
<sequence>MPIEESYREQALEKVQRLGKVLEEELQNLLKEVEEEDLDFGVSASLSGGLLSSLWKECVEDNNYMEVAFVEVMEHHDGAYLKATFRNSTQNYTAERYVSVRSSGRVEISYAFFVERDGVVGRVEREPDGSFKVFLKAK</sequence>
<evidence type="ECO:0000256" key="1">
    <source>
        <dbReference type="SAM" id="Coils"/>
    </source>
</evidence>
<name>A0A7C5SW74_9AQUI</name>
<feature type="coiled-coil region" evidence="1">
    <location>
        <begin position="8"/>
        <end position="39"/>
    </location>
</feature>
<proteinExistence type="predicted"/>
<reference evidence="2" key="1">
    <citation type="journal article" date="2020" name="mSystems">
        <title>Genome- and Community-Level Interaction Insights into Carbon Utilization and Element Cycling Functions of Hydrothermarchaeota in Hydrothermal Sediment.</title>
        <authorList>
            <person name="Zhou Z."/>
            <person name="Liu Y."/>
            <person name="Xu W."/>
            <person name="Pan J."/>
            <person name="Luo Z.H."/>
            <person name="Li M."/>
        </authorList>
    </citation>
    <scope>NUCLEOTIDE SEQUENCE [LARGE SCALE GENOMIC DNA]</scope>
    <source>
        <strain evidence="2">SpSt-114</strain>
    </source>
</reference>
<protein>
    <submittedName>
        <fullName evidence="2">Uncharacterized protein</fullName>
    </submittedName>
</protein>
<evidence type="ECO:0000313" key="2">
    <source>
        <dbReference type="EMBL" id="HHO73581.1"/>
    </source>
</evidence>
<organism evidence="2">
    <name type="scientific">Thermocrinis ruber</name>
    <dbReference type="NCBI Taxonomy" id="75906"/>
    <lineage>
        <taxon>Bacteria</taxon>
        <taxon>Pseudomonadati</taxon>
        <taxon>Aquificota</taxon>
        <taxon>Aquificia</taxon>
        <taxon>Aquificales</taxon>
        <taxon>Aquificaceae</taxon>
        <taxon>Thermocrinis</taxon>
    </lineage>
</organism>
<keyword evidence="1" id="KW-0175">Coiled coil</keyword>
<dbReference type="AlphaFoldDB" id="A0A7C5SW74"/>
<gene>
    <name evidence="2" type="ORF">ENN04_02975</name>
</gene>